<proteinExistence type="predicted"/>
<dbReference type="AlphaFoldDB" id="A0A653ACS0"/>
<evidence type="ECO:0000313" key="1">
    <source>
        <dbReference type="EMBL" id="VBB45433.1"/>
    </source>
</evidence>
<organism evidence="1">
    <name type="scientific">Uncultured Desulfatiglans sp</name>
    <dbReference type="NCBI Taxonomy" id="1748965"/>
    <lineage>
        <taxon>Bacteria</taxon>
        <taxon>Pseudomonadati</taxon>
        <taxon>Thermodesulfobacteriota</taxon>
        <taxon>Desulfobacteria</taxon>
        <taxon>Desulfatiglandales</taxon>
        <taxon>Desulfatiglandaceae</taxon>
        <taxon>Desulfatiglans</taxon>
        <taxon>environmental samples</taxon>
    </lineage>
</organism>
<gene>
    <name evidence="1" type="ORF">TRIP_B350384</name>
</gene>
<accession>A0A653ACS0</accession>
<protein>
    <submittedName>
        <fullName evidence="1">Uncharacterized protein</fullName>
    </submittedName>
</protein>
<reference evidence="1" key="1">
    <citation type="submission" date="2018-07" db="EMBL/GenBank/DDBJ databases">
        <authorList>
            <consortium name="Genoscope - CEA"/>
            <person name="William W."/>
        </authorList>
    </citation>
    <scope>NUCLEOTIDE SEQUENCE</scope>
    <source>
        <strain evidence="1">IK1</strain>
    </source>
</reference>
<name>A0A653ACS0_UNCDX</name>
<dbReference type="EMBL" id="UPXX01000029">
    <property type="protein sequence ID" value="VBB45433.1"/>
    <property type="molecule type" value="Genomic_DNA"/>
</dbReference>
<sequence length="66" mass="7426">MVFAEVQRRGGSEILWLALVSLFLEGLGRKGYEKGWNAENGLGFFMLLGFAVKCRCGGRIRRSLPY</sequence>